<sequence length="192" mass="22624">MDTSLNLIISLISGVIGGAITAYIGNRKIQIKNITQERAKWRDKIRELSIEVYKAAIEGKYQEIDKLQIEFAVRLNPYDDEDIGILETIYKLKDKQNQEESLSKKLEEFSDRVALLLKHDWERAKYEAEPWYSHLSLLKNKIFEHPPGRTFYSYEKLKKHLTKEECKKEEYKKYTHIIPYEKNPSSSQPSPD</sequence>
<evidence type="ECO:0000256" key="1">
    <source>
        <dbReference type="SAM" id="Coils"/>
    </source>
</evidence>
<dbReference type="Proteomes" id="UP001574673">
    <property type="component" value="Unassembled WGS sequence"/>
</dbReference>
<keyword evidence="1" id="KW-0175">Coiled coil</keyword>
<comment type="caution">
    <text evidence="3">The sequence shown here is derived from an EMBL/GenBank/DDBJ whole genome shotgun (WGS) entry which is preliminary data.</text>
</comment>
<evidence type="ECO:0000256" key="2">
    <source>
        <dbReference type="SAM" id="Phobius"/>
    </source>
</evidence>
<keyword evidence="2" id="KW-0472">Membrane</keyword>
<dbReference type="RefSeq" id="WP_418891697.1">
    <property type="nucleotide sequence ID" value="NZ_JBEUWX010000002.1"/>
</dbReference>
<accession>A0ABV4UI33</accession>
<feature type="transmembrane region" description="Helical" evidence="2">
    <location>
        <begin position="6"/>
        <end position="25"/>
    </location>
</feature>
<dbReference type="EMBL" id="JBEUWX010000002">
    <property type="protein sequence ID" value="MFA9950655.1"/>
    <property type="molecule type" value="Genomic_DNA"/>
</dbReference>
<keyword evidence="4" id="KW-1185">Reference proteome</keyword>
<keyword evidence="2" id="KW-1133">Transmembrane helix</keyword>
<reference evidence="4" key="1">
    <citation type="submission" date="2024-06" db="EMBL/GenBank/DDBJ databases">
        <title>Radixoralia hellwigii gen. nov., sp nov., isolated from a root canal in the human oral cavity.</title>
        <authorList>
            <person name="Bartsch S."/>
            <person name="Wittmer A."/>
            <person name="Schulz A.-K."/>
            <person name="Neumann-Schaal M."/>
            <person name="Wolf J."/>
            <person name="Gronow S."/>
            <person name="Tennert C."/>
            <person name="Haecker G."/>
            <person name="Cieplik F."/>
            <person name="Al-Ahmad A."/>
        </authorList>
    </citation>
    <scope>NUCLEOTIDE SEQUENCE [LARGE SCALE GENOMIC DNA]</scope>
    <source>
        <strain evidence="4">Wk13</strain>
    </source>
</reference>
<proteinExistence type="predicted"/>
<evidence type="ECO:0000313" key="4">
    <source>
        <dbReference type="Proteomes" id="UP001574673"/>
    </source>
</evidence>
<gene>
    <name evidence="3" type="ORF">ABCS64_10060</name>
</gene>
<feature type="coiled-coil region" evidence="1">
    <location>
        <begin position="31"/>
        <end position="112"/>
    </location>
</feature>
<keyword evidence="2" id="KW-0812">Transmembrane</keyword>
<organism evidence="3 4">
    <name type="scientific">Dentiradicibacter hellwigii</name>
    <dbReference type="NCBI Taxonomy" id="3149053"/>
    <lineage>
        <taxon>Bacteria</taxon>
        <taxon>Pseudomonadati</taxon>
        <taxon>Pseudomonadota</taxon>
        <taxon>Betaproteobacteria</taxon>
        <taxon>Rhodocyclales</taxon>
        <taxon>Rhodocyclaceae</taxon>
        <taxon>Dentiradicibacter</taxon>
    </lineage>
</organism>
<name>A0ABV4UI33_9RHOO</name>
<protein>
    <submittedName>
        <fullName evidence="3">Uncharacterized protein</fullName>
    </submittedName>
</protein>
<evidence type="ECO:0000313" key="3">
    <source>
        <dbReference type="EMBL" id="MFA9950655.1"/>
    </source>
</evidence>